<evidence type="ECO:0000313" key="1">
    <source>
        <dbReference type="EMBL" id="KAK9931146.1"/>
    </source>
</evidence>
<sequence>MIYPDPICSYFDLLHPKYYSFFLNQRIPYPQTYSTSALRGHLKSLKDAISGIRTDPLGVHVTRNIQYLAADIKPRLQELPEFIILLQIPRNQM</sequence>
<dbReference type="Proteomes" id="UP001457282">
    <property type="component" value="Unassembled WGS sequence"/>
</dbReference>
<reference evidence="1 2" key="1">
    <citation type="journal article" date="2023" name="G3 (Bethesda)">
        <title>A chromosome-length genome assembly and annotation of blackberry (Rubus argutus, cv. 'Hillquist').</title>
        <authorList>
            <person name="Bruna T."/>
            <person name="Aryal R."/>
            <person name="Dudchenko O."/>
            <person name="Sargent D.J."/>
            <person name="Mead D."/>
            <person name="Buti M."/>
            <person name="Cavallini A."/>
            <person name="Hytonen T."/>
            <person name="Andres J."/>
            <person name="Pham M."/>
            <person name="Weisz D."/>
            <person name="Mascagni F."/>
            <person name="Usai G."/>
            <person name="Natali L."/>
            <person name="Bassil N."/>
            <person name="Fernandez G.E."/>
            <person name="Lomsadze A."/>
            <person name="Armour M."/>
            <person name="Olukolu B."/>
            <person name="Poorten T."/>
            <person name="Britton C."/>
            <person name="Davik J."/>
            <person name="Ashrafi H."/>
            <person name="Aiden E.L."/>
            <person name="Borodovsky M."/>
            <person name="Worthington M."/>
        </authorList>
    </citation>
    <scope>NUCLEOTIDE SEQUENCE [LARGE SCALE GENOMIC DNA]</scope>
    <source>
        <strain evidence="1">PI 553951</strain>
    </source>
</reference>
<accession>A0AAW1X495</accession>
<comment type="caution">
    <text evidence="1">The sequence shown here is derived from an EMBL/GenBank/DDBJ whole genome shotgun (WGS) entry which is preliminary data.</text>
</comment>
<evidence type="ECO:0000313" key="2">
    <source>
        <dbReference type="Proteomes" id="UP001457282"/>
    </source>
</evidence>
<proteinExistence type="predicted"/>
<dbReference type="EMBL" id="JBEDUW010000004">
    <property type="protein sequence ID" value="KAK9931146.1"/>
    <property type="molecule type" value="Genomic_DNA"/>
</dbReference>
<organism evidence="1 2">
    <name type="scientific">Rubus argutus</name>
    <name type="common">Southern blackberry</name>
    <dbReference type="NCBI Taxonomy" id="59490"/>
    <lineage>
        <taxon>Eukaryota</taxon>
        <taxon>Viridiplantae</taxon>
        <taxon>Streptophyta</taxon>
        <taxon>Embryophyta</taxon>
        <taxon>Tracheophyta</taxon>
        <taxon>Spermatophyta</taxon>
        <taxon>Magnoliopsida</taxon>
        <taxon>eudicotyledons</taxon>
        <taxon>Gunneridae</taxon>
        <taxon>Pentapetalae</taxon>
        <taxon>rosids</taxon>
        <taxon>fabids</taxon>
        <taxon>Rosales</taxon>
        <taxon>Rosaceae</taxon>
        <taxon>Rosoideae</taxon>
        <taxon>Rosoideae incertae sedis</taxon>
        <taxon>Rubus</taxon>
    </lineage>
</organism>
<keyword evidence="2" id="KW-1185">Reference proteome</keyword>
<protein>
    <submittedName>
        <fullName evidence="1">Uncharacterized protein</fullName>
    </submittedName>
</protein>
<name>A0AAW1X495_RUBAR</name>
<dbReference type="AlphaFoldDB" id="A0AAW1X495"/>
<gene>
    <name evidence="1" type="ORF">M0R45_018440</name>
</gene>